<protein>
    <submittedName>
        <fullName evidence="2">Uncharacterized protein</fullName>
    </submittedName>
</protein>
<proteinExistence type="predicted"/>
<evidence type="ECO:0000313" key="2">
    <source>
        <dbReference type="EMBL" id="CAD7658357.1"/>
    </source>
</evidence>
<feature type="region of interest" description="Disordered" evidence="1">
    <location>
        <begin position="67"/>
        <end position="102"/>
    </location>
</feature>
<reference evidence="2" key="1">
    <citation type="submission" date="2020-11" db="EMBL/GenBank/DDBJ databases">
        <authorList>
            <person name="Tran Van P."/>
        </authorList>
    </citation>
    <scope>NUCLEOTIDE SEQUENCE</scope>
</reference>
<name>A0A7R9QV61_9ACAR</name>
<feature type="region of interest" description="Disordered" evidence="1">
    <location>
        <begin position="118"/>
        <end position="145"/>
    </location>
</feature>
<sequence length="145" mass="16474">MHFLSPYVHMWYTVCTGRPSPHPNTTSEAILTAKAMAIREGSRRTTTPAYTSMRTLLWMTRERAVALTSTTRRPRRERATTTRTPLFPAPKRAPAVGRRSAPPVIPTLMTRMRATVTTISAPETTTSSQSYHRRKGQQNDRMCRE</sequence>
<gene>
    <name evidence="2" type="ORF">ONB1V03_LOCUS14978</name>
</gene>
<organism evidence="2">
    <name type="scientific">Oppiella nova</name>
    <dbReference type="NCBI Taxonomy" id="334625"/>
    <lineage>
        <taxon>Eukaryota</taxon>
        <taxon>Metazoa</taxon>
        <taxon>Ecdysozoa</taxon>
        <taxon>Arthropoda</taxon>
        <taxon>Chelicerata</taxon>
        <taxon>Arachnida</taxon>
        <taxon>Acari</taxon>
        <taxon>Acariformes</taxon>
        <taxon>Sarcoptiformes</taxon>
        <taxon>Oribatida</taxon>
        <taxon>Brachypylina</taxon>
        <taxon>Oppioidea</taxon>
        <taxon>Oppiidae</taxon>
        <taxon>Oppiella</taxon>
    </lineage>
</organism>
<evidence type="ECO:0000313" key="3">
    <source>
        <dbReference type="Proteomes" id="UP000728032"/>
    </source>
</evidence>
<dbReference type="EMBL" id="OC929640">
    <property type="protein sequence ID" value="CAD7658357.1"/>
    <property type="molecule type" value="Genomic_DNA"/>
</dbReference>
<dbReference type="EMBL" id="CAJPVJ010014815">
    <property type="protein sequence ID" value="CAG2175543.1"/>
    <property type="molecule type" value="Genomic_DNA"/>
</dbReference>
<feature type="compositionally biased region" description="Polar residues" evidence="1">
    <location>
        <begin position="118"/>
        <end position="130"/>
    </location>
</feature>
<keyword evidence="3" id="KW-1185">Reference proteome</keyword>
<dbReference type="Proteomes" id="UP000728032">
    <property type="component" value="Unassembled WGS sequence"/>
</dbReference>
<dbReference type="AlphaFoldDB" id="A0A7R9QV61"/>
<evidence type="ECO:0000256" key="1">
    <source>
        <dbReference type="SAM" id="MobiDB-lite"/>
    </source>
</evidence>
<accession>A0A7R9QV61</accession>